<dbReference type="InterPro" id="IPR025287">
    <property type="entry name" value="WAK_GUB"/>
</dbReference>
<proteinExistence type="inferred from homology"/>
<evidence type="ECO:0000256" key="14">
    <source>
        <dbReference type="ARBA" id="ARBA00024209"/>
    </source>
</evidence>
<feature type="transmembrane region" description="Helical" evidence="16">
    <location>
        <begin position="230"/>
        <end position="250"/>
    </location>
</feature>
<keyword evidence="13 16" id="KW-0472">Membrane</keyword>
<keyword evidence="10" id="KW-0833">Ubl conjugation pathway</keyword>
<dbReference type="InterPro" id="IPR046948">
    <property type="entry name" value="ATL20-22-like"/>
</dbReference>
<comment type="similarity">
    <text evidence="14">Belongs to the RING-type zinc finger family. ATL subfamily.</text>
</comment>
<keyword evidence="6 16" id="KW-0812">Transmembrane</keyword>
<evidence type="ECO:0000256" key="1">
    <source>
        <dbReference type="ARBA" id="ARBA00000900"/>
    </source>
</evidence>
<evidence type="ECO:0000256" key="2">
    <source>
        <dbReference type="ARBA" id="ARBA00004167"/>
    </source>
</evidence>
<evidence type="ECO:0000256" key="7">
    <source>
        <dbReference type="ARBA" id="ARBA00022723"/>
    </source>
</evidence>
<evidence type="ECO:0000256" key="15">
    <source>
        <dbReference type="PROSITE-ProRule" id="PRU00175"/>
    </source>
</evidence>
<dbReference type="GO" id="GO:0008270">
    <property type="term" value="F:zinc ion binding"/>
    <property type="evidence" value="ECO:0007669"/>
    <property type="project" value="UniProtKB-KW"/>
</dbReference>
<dbReference type="EC" id="2.3.2.27" evidence="4"/>
<keyword evidence="11" id="KW-0862">Zinc</keyword>
<evidence type="ECO:0000256" key="16">
    <source>
        <dbReference type="SAM" id="Phobius"/>
    </source>
</evidence>
<dbReference type="Proteomes" id="UP000701853">
    <property type="component" value="Chromosome 8"/>
</dbReference>
<dbReference type="Pfam" id="PF13639">
    <property type="entry name" value="zf-RING_2"/>
    <property type="match status" value="2"/>
</dbReference>
<sequence length="748" mass="83541">MTLFETILFIVFLFSLQPSASVEICRVSCGNQLVRFPFRVSNQPDRCGYPRFNLSCKDQAQTVLSLPFSGEFNVVHIDYLFQNIWLNDPDHCTPKRLLHGLNLSSTPFDLLYPRSFTFFNCSAAASTQLHQAKYISCLSGTNFYVVALPADRLDSSASLSTSCLEIATVLVPFSWTGWSNLGNGIMLTWNEPNCLRCENGAGNCMFKSKTGLDVGCSGGFTNGLSRHAKYGIMFGAGIPVLFIVGLVIYLRNKVEEDYNNRHPNQPELLLTTPRLDASVKGLAGQTIEAYPVTLLSESRRLPRPNDNTCPICLSEYQAKEMIRTIPDCEHYFHAVCIDEWLKLNAACPLCRNTPQTLAPIFLLTCQLEVYKMDSISIQPFLFIIIFFSFQPSISLEICSTLCGSQTIRFPFRLIDQPQYCGYQDFKLSCQFQETTQDVTTLTFPYAGNFSVFHIDYAQQVLQLGYSEGCLPRILLQGLNLSGSPFMSVNTQSYTFYNCSTMVQYPGVLKIPCLSGFNFYVVAILTDGYTPSTSVCLEIAKVMVPMSTDWWEDGMTLGWNQPDCRWCESHQGTCLFENVGAGLQVGCDRAIKHGLPSSVRDALVFGLGISLMCLIAVISCVKLNFTEGQNHPNPEILMTHPRSTPGSTKGLDRQTIDTYPTTLLGPSRCLPNPRDNICSICLCEYQANETLRTIPNCSHYFHVDCIDQWLKLNATCPVCRDKFEEPPPGAPTLSSLMPVVAFFTLIYVL</sequence>
<keyword evidence="12 16" id="KW-1133">Transmembrane helix</keyword>
<dbReference type="OrthoDB" id="8062037at2759"/>
<dbReference type="AlphaFoldDB" id="A0A8J5YTB4"/>
<comment type="subcellular location">
    <subcellularLocation>
        <location evidence="2">Membrane</location>
        <topology evidence="2">Single-pass membrane protein</topology>
    </subcellularLocation>
</comment>
<evidence type="ECO:0000313" key="20">
    <source>
        <dbReference type="Proteomes" id="UP000701853"/>
    </source>
</evidence>
<protein>
    <recommendedName>
        <fullName evidence="4">RING-type E3 ubiquitin transferase</fullName>
        <ecNumber evidence="4">2.3.2.27</ecNumber>
    </recommendedName>
</protein>
<dbReference type="PANTHER" id="PTHR46279:SF6">
    <property type="entry name" value="RING-TYPE E3 UBIQUITIN TRANSFERASE"/>
    <property type="match status" value="1"/>
</dbReference>
<organism evidence="19 20">
    <name type="scientific">Gossypium anomalum</name>
    <dbReference type="NCBI Taxonomy" id="47600"/>
    <lineage>
        <taxon>Eukaryota</taxon>
        <taxon>Viridiplantae</taxon>
        <taxon>Streptophyta</taxon>
        <taxon>Embryophyta</taxon>
        <taxon>Tracheophyta</taxon>
        <taxon>Spermatophyta</taxon>
        <taxon>Magnoliopsida</taxon>
        <taxon>eudicotyledons</taxon>
        <taxon>Gunneridae</taxon>
        <taxon>Pentapetalae</taxon>
        <taxon>rosids</taxon>
        <taxon>malvids</taxon>
        <taxon>Malvales</taxon>
        <taxon>Malvaceae</taxon>
        <taxon>Malvoideae</taxon>
        <taxon>Gossypium</taxon>
    </lineage>
</organism>
<feature type="transmembrane region" description="Helical" evidence="16">
    <location>
        <begin position="601"/>
        <end position="624"/>
    </location>
</feature>
<evidence type="ECO:0000256" key="13">
    <source>
        <dbReference type="ARBA" id="ARBA00023136"/>
    </source>
</evidence>
<dbReference type="InterPro" id="IPR001841">
    <property type="entry name" value="Znf_RING"/>
</dbReference>
<evidence type="ECO:0000256" key="11">
    <source>
        <dbReference type="ARBA" id="ARBA00022833"/>
    </source>
</evidence>
<dbReference type="PROSITE" id="PS50089">
    <property type="entry name" value="ZF_RING_2"/>
    <property type="match status" value="2"/>
</dbReference>
<comment type="catalytic activity">
    <reaction evidence="1">
        <text>S-ubiquitinyl-[E2 ubiquitin-conjugating enzyme]-L-cysteine + [acceptor protein]-L-lysine = [E2 ubiquitin-conjugating enzyme]-L-cysteine + N(6)-ubiquitinyl-[acceptor protein]-L-lysine.</text>
        <dbReference type="EC" id="2.3.2.27"/>
    </reaction>
</comment>
<dbReference type="EMBL" id="JAHUZN010000008">
    <property type="protein sequence ID" value="KAG8486075.1"/>
    <property type="molecule type" value="Genomic_DNA"/>
</dbReference>
<name>A0A8J5YTB4_9ROSI</name>
<evidence type="ECO:0000256" key="3">
    <source>
        <dbReference type="ARBA" id="ARBA00004906"/>
    </source>
</evidence>
<dbReference type="GO" id="GO:0016020">
    <property type="term" value="C:membrane"/>
    <property type="evidence" value="ECO:0007669"/>
    <property type="project" value="UniProtKB-SubCell"/>
</dbReference>
<dbReference type="SUPFAM" id="SSF57850">
    <property type="entry name" value="RING/U-box"/>
    <property type="match status" value="2"/>
</dbReference>
<evidence type="ECO:0000256" key="12">
    <source>
        <dbReference type="ARBA" id="ARBA00022989"/>
    </source>
</evidence>
<reference evidence="19 20" key="1">
    <citation type="journal article" date="2021" name="bioRxiv">
        <title>The Gossypium anomalum genome as a resource for cotton improvement and evolutionary analysis of hybrid incompatibility.</title>
        <authorList>
            <person name="Grover C.E."/>
            <person name="Yuan D."/>
            <person name="Arick M.A."/>
            <person name="Miller E.R."/>
            <person name="Hu G."/>
            <person name="Peterson D.G."/>
            <person name="Wendel J.F."/>
            <person name="Udall J.A."/>
        </authorList>
    </citation>
    <scope>NUCLEOTIDE SEQUENCE [LARGE SCALE GENOMIC DNA]</scope>
    <source>
        <strain evidence="19">JFW-Udall</strain>
        <tissue evidence="19">Leaf</tissue>
    </source>
</reference>
<dbReference type="Gene3D" id="3.30.40.10">
    <property type="entry name" value="Zinc/RING finger domain, C3HC4 (zinc finger)"/>
    <property type="match status" value="2"/>
</dbReference>
<evidence type="ECO:0000256" key="17">
    <source>
        <dbReference type="SAM" id="SignalP"/>
    </source>
</evidence>
<feature type="signal peptide" evidence="17">
    <location>
        <begin position="1"/>
        <end position="21"/>
    </location>
</feature>
<comment type="caution">
    <text evidence="19">The sequence shown here is derived from an EMBL/GenBank/DDBJ whole genome shotgun (WGS) entry which is preliminary data.</text>
</comment>
<dbReference type="SMART" id="SM00184">
    <property type="entry name" value="RING"/>
    <property type="match status" value="2"/>
</dbReference>
<keyword evidence="20" id="KW-1185">Reference proteome</keyword>
<evidence type="ECO:0000256" key="4">
    <source>
        <dbReference type="ARBA" id="ARBA00012483"/>
    </source>
</evidence>
<dbReference type="PANTHER" id="PTHR46279">
    <property type="entry name" value="RING/U-BOX SUPERFAMILY PROTEIN"/>
    <property type="match status" value="1"/>
</dbReference>
<dbReference type="GO" id="GO:0030247">
    <property type="term" value="F:polysaccharide binding"/>
    <property type="evidence" value="ECO:0007669"/>
    <property type="project" value="InterPro"/>
</dbReference>
<feature type="domain" description="RING-type" evidence="18">
    <location>
        <begin position="309"/>
        <end position="351"/>
    </location>
</feature>
<evidence type="ECO:0000256" key="8">
    <source>
        <dbReference type="ARBA" id="ARBA00022729"/>
    </source>
</evidence>
<evidence type="ECO:0000259" key="18">
    <source>
        <dbReference type="PROSITE" id="PS50089"/>
    </source>
</evidence>
<evidence type="ECO:0000256" key="5">
    <source>
        <dbReference type="ARBA" id="ARBA00022679"/>
    </source>
</evidence>
<dbReference type="Pfam" id="PF13947">
    <property type="entry name" value="GUB_WAK_bind"/>
    <property type="match status" value="2"/>
</dbReference>
<dbReference type="GO" id="GO:0061630">
    <property type="term" value="F:ubiquitin protein ligase activity"/>
    <property type="evidence" value="ECO:0007669"/>
    <property type="project" value="UniProtKB-EC"/>
</dbReference>
<feature type="domain" description="RING-type" evidence="18">
    <location>
        <begin position="677"/>
        <end position="719"/>
    </location>
</feature>
<keyword evidence="9 15" id="KW-0863">Zinc-finger</keyword>
<dbReference type="CDD" id="cd16461">
    <property type="entry name" value="RING-H2_EL5-like"/>
    <property type="match status" value="2"/>
</dbReference>
<keyword evidence="5" id="KW-0808">Transferase</keyword>
<evidence type="ECO:0000313" key="19">
    <source>
        <dbReference type="EMBL" id="KAG8486075.1"/>
    </source>
</evidence>
<evidence type="ECO:0000256" key="9">
    <source>
        <dbReference type="ARBA" id="ARBA00022771"/>
    </source>
</evidence>
<feature type="chain" id="PRO_5035230806" description="RING-type E3 ubiquitin transferase" evidence="17">
    <location>
        <begin position="22"/>
        <end position="748"/>
    </location>
</feature>
<evidence type="ECO:0000256" key="10">
    <source>
        <dbReference type="ARBA" id="ARBA00022786"/>
    </source>
</evidence>
<dbReference type="InterPro" id="IPR013083">
    <property type="entry name" value="Znf_RING/FYVE/PHD"/>
</dbReference>
<keyword evidence="8 17" id="KW-0732">Signal</keyword>
<comment type="pathway">
    <text evidence="3">Protein modification; protein ubiquitination.</text>
</comment>
<accession>A0A8J5YTB4</accession>
<keyword evidence="7" id="KW-0479">Metal-binding</keyword>
<gene>
    <name evidence="19" type="ORF">CXB51_019438</name>
</gene>
<evidence type="ECO:0000256" key="6">
    <source>
        <dbReference type="ARBA" id="ARBA00022692"/>
    </source>
</evidence>